<keyword evidence="1" id="KW-0812">Transmembrane</keyword>
<evidence type="ECO:0000313" key="3">
    <source>
        <dbReference type="EMBL" id="JAE04721.1"/>
    </source>
</evidence>
<evidence type="ECO:0000259" key="2">
    <source>
        <dbReference type="PROSITE" id="PS50011"/>
    </source>
</evidence>
<dbReference type="PANTHER" id="PTHR45707">
    <property type="entry name" value="C2 CALCIUM/LIPID-BINDING PLANT PHOSPHORIBOSYLTRANSFERASE FAMILY PROTEIN"/>
    <property type="match status" value="1"/>
</dbReference>
<dbReference type="PROSITE" id="PS50011">
    <property type="entry name" value="PROTEIN_KINASE_DOM"/>
    <property type="match status" value="1"/>
</dbReference>
<dbReference type="InterPro" id="IPR000719">
    <property type="entry name" value="Prot_kinase_dom"/>
</dbReference>
<evidence type="ECO:0000256" key="1">
    <source>
        <dbReference type="SAM" id="Phobius"/>
    </source>
</evidence>
<dbReference type="InterPro" id="IPR011009">
    <property type="entry name" value="Kinase-like_dom_sf"/>
</dbReference>
<dbReference type="EMBL" id="GBRH01193175">
    <property type="protein sequence ID" value="JAE04721.1"/>
    <property type="molecule type" value="Transcribed_RNA"/>
</dbReference>
<dbReference type="PANTHER" id="PTHR45707:SF76">
    <property type="entry name" value="PROTEIN KINASE DOMAIN-CONTAINING PROTEIN"/>
    <property type="match status" value="1"/>
</dbReference>
<dbReference type="GO" id="GO:0005524">
    <property type="term" value="F:ATP binding"/>
    <property type="evidence" value="ECO:0007669"/>
    <property type="project" value="InterPro"/>
</dbReference>
<name>A0A0A9F3L7_ARUDO</name>
<protein>
    <recommendedName>
        <fullName evidence="2">Protein kinase domain-containing protein</fullName>
    </recommendedName>
</protein>
<reference evidence="3" key="1">
    <citation type="submission" date="2014-09" db="EMBL/GenBank/DDBJ databases">
        <authorList>
            <person name="Magalhaes I.L.F."/>
            <person name="Oliveira U."/>
            <person name="Santos F.R."/>
            <person name="Vidigal T.H.D.A."/>
            <person name="Brescovit A.D."/>
            <person name="Santos A.J."/>
        </authorList>
    </citation>
    <scope>NUCLEOTIDE SEQUENCE</scope>
    <source>
        <tissue evidence="3">Shoot tissue taken approximately 20 cm above the soil surface</tissue>
    </source>
</reference>
<feature type="domain" description="Protein kinase" evidence="2">
    <location>
        <begin position="1"/>
        <end position="89"/>
    </location>
</feature>
<dbReference type="GO" id="GO:0004672">
    <property type="term" value="F:protein kinase activity"/>
    <property type="evidence" value="ECO:0007669"/>
    <property type="project" value="InterPro"/>
</dbReference>
<organism evidence="3">
    <name type="scientific">Arundo donax</name>
    <name type="common">Giant reed</name>
    <name type="synonym">Donax arundinaceus</name>
    <dbReference type="NCBI Taxonomy" id="35708"/>
    <lineage>
        <taxon>Eukaryota</taxon>
        <taxon>Viridiplantae</taxon>
        <taxon>Streptophyta</taxon>
        <taxon>Embryophyta</taxon>
        <taxon>Tracheophyta</taxon>
        <taxon>Spermatophyta</taxon>
        <taxon>Magnoliopsida</taxon>
        <taxon>Liliopsida</taxon>
        <taxon>Poales</taxon>
        <taxon>Poaceae</taxon>
        <taxon>PACMAD clade</taxon>
        <taxon>Arundinoideae</taxon>
        <taxon>Arundineae</taxon>
        <taxon>Arundo</taxon>
    </lineage>
</organism>
<proteinExistence type="predicted"/>
<feature type="transmembrane region" description="Helical" evidence="1">
    <location>
        <begin position="37"/>
        <end position="57"/>
    </location>
</feature>
<keyword evidence="1" id="KW-1133">Transmembrane helix</keyword>
<reference evidence="3" key="2">
    <citation type="journal article" date="2015" name="Data Brief">
        <title>Shoot transcriptome of the giant reed, Arundo donax.</title>
        <authorList>
            <person name="Barrero R.A."/>
            <person name="Guerrero F.D."/>
            <person name="Moolhuijzen P."/>
            <person name="Goolsby J.A."/>
            <person name="Tidwell J."/>
            <person name="Bellgard S.E."/>
            <person name="Bellgard M.I."/>
        </authorList>
    </citation>
    <scope>NUCLEOTIDE SEQUENCE</scope>
    <source>
        <tissue evidence="3">Shoot tissue taken approximately 20 cm above the soil surface</tissue>
    </source>
</reference>
<dbReference type="SUPFAM" id="SSF56112">
    <property type="entry name" value="Protein kinase-like (PK-like)"/>
    <property type="match status" value="1"/>
</dbReference>
<dbReference type="Gene3D" id="1.10.510.10">
    <property type="entry name" value="Transferase(Phosphotransferase) domain 1"/>
    <property type="match status" value="1"/>
</dbReference>
<dbReference type="AlphaFoldDB" id="A0A0A9F3L7"/>
<accession>A0A0A9F3L7</accession>
<sequence>MVPKIADFGLAELFDDKKAQTFATSLVGTRGYMAPEYIFGGVISPMADIYCLGIIIVQMITGHKVGPSGTEAFCRDFVETVRNCVDIQY</sequence>
<keyword evidence="1" id="KW-0472">Membrane</keyword>
<dbReference type="Pfam" id="PF00069">
    <property type="entry name" value="Pkinase"/>
    <property type="match status" value="1"/>
</dbReference>